<evidence type="ECO:0000313" key="2">
    <source>
        <dbReference type="EMBL" id="KUJ57906.1"/>
    </source>
</evidence>
<proteinExistence type="predicted"/>
<reference evidence="2 3" key="1">
    <citation type="submission" date="2015-10" db="EMBL/GenBank/DDBJ databases">
        <title>Genome sequence of Chryseobacterium greenlandense.</title>
        <authorList>
            <person name="Newman J."/>
            <person name="Fischer K."/>
            <person name="Miller J."/>
        </authorList>
    </citation>
    <scope>NUCLEOTIDE SEQUENCE [LARGE SCALE GENOMIC DNA]</scope>
    <source>
        <strain evidence="2 3">UMB34</strain>
    </source>
</reference>
<dbReference type="PROSITE" id="PS51257">
    <property type="entry name" value="PROKAR_LIPOPROTEIN"/>
    <property type="match status" value="1"/>
</dbReference>
<dbReference type="AlphaFoldDB" id="A0A101CKH0"/>
<accession>A0A101CKH0</accession>
<dbReference type="Proteomes" id="UP000054388">
    <property type="component" value="Unassembled WGS sequence"/>
</dbReference>
<organism evidence="2 3">
    <name type="scientific">Chryseobacterium aquaticum subsp. greenlandense</name>
    <dbReference type="NCBI Taxonomy" id="345663"/>
    <lineage>
        <taxon>Bacteria</taxon>
        <taxon>Pseudomonadati</taxon>
        <taxon>Bacteroidota</taxon>
        <taxon>Flavobacteriia</taxon>
        <taxon>Flavobacteriales</taxon>
        <taxon>Weeksellaceae</taxon>
        <taxon>Chryseobacterium group</taxon>
        <taxon>Chryseobacterium</taxon>
    </lineage>
</organism>
<protein>
    <recommendedName>
        <fullName evidence="4">DUF4843 domain-containing protein</fullName>
    </recommendedName>
</protein>
<feature type="chain" id="PRO_5007094989" description="DUF4843 domain-containing protein" evidence="1">
    <location>
        <begin position="22"/>
        <end position="265"/>
    </location>
</feature>
<dbReference type="RefSeq" id="WP_059135829.1">
    <property type="nucleotide sequence ID" value="NZ_LMAI01000002.1"/>
</dbReference>
<sequence>MKKFLNYFLLASIVTMFVASCKPDDEPFFEGDSLLLFESPEVSAADGDYALAYGVTNAVDGDHNVSLVFNQSKSTAVLGTDFTIVKGSDVLKGGTARGNFKINVTQAAAVAKKNAVFTMTNSTLGKATFNQEVLVNFACSSNLAGTYAYSTVNYFTPDTGVIGTVPVTGSVTFTVSASSNEYTVSDASFGGYRALYGGTTTATGVRMRDLCNKISLFGTNQYGDTHAISNVVVNGNKLTFRWSTSYGEYGTTTLTKSNGNWPALN</sequence>
<keyword evidence="1" id="KW-0732">Signal</keyword>
<dbReference type="EMBL" id="LMAI01000002">
    <property type="protein sequence ID" value="KUJ57906.1"/>
    <property type="molecule type" value="Genomic_DNA"/>
</dbReference>
<comment type="caution">
    <text evidence="2">The sequence shown here is derived from an EMBL/GenBank/DDBJ whole genome shotgun (WGS) entry which is preliminary data.</text>
</comment>
<evidence type="ECO:0008006" key="4">
    <source>
        <dbReference type="Google" id="ProtNLM"/>
    </source>
</evidence>
<gene>
    <name evidence="2" type="ORF">AR686_03895</name>
</gene>
<feature type="signal peptide" evidence="1">
    <location>
        <begin position="1"/>
        <end position="21"/>
    </location>
</feature>
<evidence type="ECO:0000313" key="3">
    <source>
        <dbReference type="Proteomes" id="UP000054388"/>
    </source>
</evidence>
<name>A0A101CKH0_9FLAO</name>
<evidence type="ECO:0000256" key="1">
    <source>
        <dbReference type="SAM" id="SignalP"/>
    </source>
</evidence>